<keyword evidence="2" id="KW-0732">Signal</keyword>
<reference evidence="4" key="1">
    <citation type="submission" date="2025-08" db="UniProtKB">
        <authorList>
            <consortium name="RefSeq"/>
        </authorList>
    </citation>
    <scope>IDENTIFICATION</scope>
    <source>
        <tissue evidence="4">Testes</tissue>
    </source>
</reference>
<keyword evidence="1" id="KW-0472">Membrane</keyword>
<protein>
    <submittedName>
        <fullName evidence="4">Uncharacterized protein LOC102803064</fullName>
    </submittedName>
</protein>
<organism evidence="3 4">
    <name type="scientific">Saccoglossus kowalevskii</name>
    <name type="common">Acorn worm</name>
    <dbReference type="NCBI Taxonomy" id="10224"/>
    <lineage>
        <taxon>Eukaryota</taxon>
        <taxon>Metazoa</taxon>
        <taxon>Hemichordata</taxon>
        <taxon>Enteropneusta</taxon>
        <taxon>Harrimaniidae</taxon>
        <taxon>Saccoglossus</taxon>
    </lineage>
</organism>
<feature type="chain" id="PRO_5046611257" evidence="2">
    <location>
        <begin position="31"/>
        <end position="152"/>
    </location>
</feature>
<dbReference type="RefSeq" id="XP_006817684.1">
    <property type="nucleotide sequence ID" value="XM_006817621.1"/>
</dbReference>
<evidence type="ECO:0000313" key="4">
    <source>
        <dbReference type="RefSeq" id="XP_006817684.1"/>
    </source>
</evidence>
<evidence type="ECO:0000256" key="2">
    <source>
        <dbReference type="SAM" id="SignalP"/>
    </source>
</evidence>
<keyword evidence="1" id="KW-0812">Transmembrane</keyword>
<keyword evidence="1" id="KW-1133">Transmembrane helix</keyword>
<accession>A0ABM0MCE3</accession>
<keyword evidence="3" id="KW-1185">Reference proteome</keyword>
<dbReference type="GeneID" id="102803064"/>
<gene>
    <name evidence="4" type="primary">LOC102803064</name>
</gene>
<evidence type="ECO:0000256" key="1">
    <source>
        <dbReference type="SAM" id="Phobius"/>
    </source>
</evidence>
<proteinExistence type="predicted"/>
<feature type="signal peptide" evidence="2">
    <location>
        <begin position="1"/>
        <end position="30"/>
    </location>
</feature>
<sequence>MATLMLSYATYVILTKVTLVAVMTIMPVKAECCYGDDYDYDYDYGYDYDSDDLNWEAWLAIALGMLIFIALFVWLLYCLYRKNNSFINVISVSTNATVVCTSGYGAIEHPQPCDPIINSDTMETPSQIYTQHGGANQQYLHVQSQLPPPYTP</sequence>
<dbReference type="Proteomes" id="UP000694865">
    <property type="component" value="Unplaced"/>
</dbReference>
<name>A0ABM0MCE3_SACKO</name>
<feature type="transmembrane region" description="Helical" evidence="1">
    <location>
        <begin position="57"/>
        <end position="80"/>
    </location>
</feature>
<evidence type="ECO:0000313" key="3">
    <source>
        <dbReference type="Proteomes" id="UP000694865"/>
    </source>
</evidence>